<accession>A0A7I5E9Z6</accession>
<dbReference type="OrthoDB" id="5856666at2759"/>
<dbReference type="WBParaSite" id="HCON_00096820-00001">
    <property type="protein sequence ID" value="HCON_00096820-00001"/>
    <property type="gene ID" value="HCON_00096820"/>
</dbReference>
<keyword evidence="10" id="KW-1185">Reference proteome</keyword>
<evidence type="ECO:0000256" key="2">
    <source>
        <dbReference type="ARBA" id="ARBA00022741"/>
    </source>
</evidence>
<evidence type="ECO:0000313" key="11">
    <source>
        <dbReference type="WBParaSite" id="HCON_00096820-00001"/>
    </source>
</evidence>
<keyword evidence="4 7" id="KW-0067">ATP-binding</keyword>
<dbReference type="PROSITE" id="PS50011">
    <property type="entry name" value="PROTEIN_KINASE_DOM"/>
    <property type="match status" value="1"/>
</dbReference>
<keyword evidence="6" id="KW-0727">SH2 domain</keyword>
<name>A0A7I5E9Z6_HAECO</name>
<dbReference type="Gene3D" id="3.30.505.10">
    <property type="entry name" value="SH2 domain"/>
    <property type="match status" value="1"/>
</dbReference>
<dbReference type="Pfam" id="PF07714">
    <property type="entry name" value="PK_Tyr_Ser-Thr"/>
    <property type="match status" value="1"/>
</dbReference>
<evidence type="ECO:0000259" key="9">
    <source>
        <dbReference type="PROSITE" id="PS50011"/>
    </source>
</evidence>
<dbReference type="GO" id="GO:0004715">
    <property type="term" value="F:non-membrane spanning protein tyrosine kinase activity"/>
    <property type="evidence" value="ECO:0007669"/>
    <property type="project" value="UniProtKB-EC"/>
</dbReference>
<dbReference type="Gene3D" id="1.10.510.10">
    <property type="entry name" value="Transferase(Phosphotransferase) domain 1"/>
    <property type="match status" value="1"/>
</dbReference>
<dbReference type="PRINTS" id="PR00109">
    <property type="entry name" value="TYRKINASE"/>
</dbReference>
<dbReference type="Proteomes" id="UP000025227">
    <property type="component" value="Unplaced"/>
</dbReference>
<reference evidence="11" key="1">
    <citation type="submission" date="2020-12" db="UniProtKB">
        <authorList>
            <consortium name="WormBaseParasite"/>
        </authorList>
    </citation>
    <scope>IDENTIFICATION</scope>
    <source>
        <strain evidence="11">MHco3</strain>
    </source>
</reference>
<dbReference type="InterPro" id="IPR001245">
    <property type="entry name" value="Ser-Thr/Tyr_kinase_cat_dom"/>
</dbReference>
<comment type="catalytic activity">
    <reaction evidence="7">
        <text>L-tyrosyl-[protein] + ATP = O-phospho-L-tyrosyl-[protein] + ADP + H(+)</text>
        <dbReference type="Rhea" id="RHEA:10596"/>
        <dbReference type="Rhea" id="RHEA-COMP:10136"/>
        <dbReference type="Rhea" id="RHEA-COMP:20101"/>
        <dbReference type="ChEBI" id="CHEBI:15378"/>
        <dbReference type="ChEBI" id="CHEBI:30616"/>
        <dbReference type="ChEBI" id="CHEBI:46858"/>
        <dbReference type="ChEBI" id="CHEBI:61978"/>
        <dbReference type="ChEBI" id="CHEBI:456216"/>
        <dbReference type="EC" id="2.7.10.2"/>
    </reaction>
</comment>
<evidence type="ECO:0000256" key="4">
    <source>
        <dbReference type="ARBA" id="ARBA00022840"/>
    </source>
</evidence>
<protein>
    <recommendedName>
        <fullName evidence="7">Tyrosine-protein kinase</fullName>
        <ecNumber evidence="7">2.7.10.2</ecNumber>
    </recommendedName>
</protein>
<dbReference type="InterPro" id="IPR011009">
    <property type="entry name" value="Kinase-like_dom_sf"/>
</dbReference>
<dbReference type="EC" id="2.7.10.2" evidence="7"/>
<proteinExistence type="inferred from homology"/>
<keyword evidence="3 7" id="KW-0418">Kinase</keyword>
<evidence type="ECO:0000256" key="1">
    <source>
        <dbReference type="ARBA" id="ARBA00022679"/>
    </source>
</evidence>
<dbReference type="SUPFAM" id="SSF55550">
    <property type="entry name" value="SH2 domain"/>
    <property type="match status" value="1"/>
</dbReference>
<comment type="similarity">
    <text evidence="7">Belongs to the protein kinase superfamily. Tyr protein kinase family.</text>
</comment>
<sequence>MPKSAESPLARSFGATLLKHEYFHGLLPREDVAILLIKHGDFLLRLSEADSLGTKLETVLSVMHDPKSRYHGHDIEARMEYLVHIIVQYSKKKCYVVPEQTFHSISDLITYYLNHTMIFRSQQIQLNRGVGLASWEFRADSLQLDQLICMFSCGEVRRGKILRKDTDPTDVAIKTVGGRSQEAKEKIRELMVQCRLLNDLYHPCVVQHFGVCLIGQPNCFVFEYVSDGRLDDWLRAHRNLKRDDLLLMVMSAGWGLEYLHQNTILHRNIAAKNCLYDKQFVKLSGFGKIKKTDSYTMKSSRKMAIKWMAPESIESSVFTQKSDVYGYGILIYEIFAVKEPYEGRSTAEAKSLVILENDRPDFPGHMMNKLSEVVKEKMWAINPEKRGTMRQIMVWMQAYTGMELRIVGGEGRSVAAIHQKMDALITKDVELQSLPGFEKTQAKTFVHKKRKK</sequence>
<evidence type="ECO:0000256" key="5">
    <source>
        <dbReference type="ARBA" id="ARBA00023137"/>
    </source>
</evidence>
<feature type="domain" description="Protein kinase" evidence="9">
    <location>
        <begin position="142"/>
        <end position="400"/>
    </location>
</feature>
<evidence type="ECO:0000256" key="6">
    <source>
        <dbReference type="PROSITE-ProRule" id="PRU00191"/>
    </source>
</evidence>
<dbReference type="GO" id="GO:0005524">
    <property type="term" value="F:ATP binding"/>
    <property type="evidence" value="ECO:0007669"/>
    <property type="project" value="UniProtKB-KW"/>
</dbReference>
<dbReference type="PANTHER" id="PTHR24418">
    <property type="entry name" value="TYROSINE-PROTEIN KINASE"/>
    <property type="match status" value="1"/>
</dbReference>
<dbReference type="SMART" id="SM00252">
    <property type="entry name" value="SH2"/>
    <property type="match status" value="1"/>
</dbReference>
<dbReference type="SUPFAM" id="SSF56112">
    <property type="entry name" value="Protein kinase-like (PK-like)"/>
    <property type="match status" value="1"/>
</dbReference>
<dbReference type="InterPro" id="IPR050198">
    <property type="entry name" value="Non-receptor_tyrosine_kinases"/>
</dbReference>
<dbReference type="InterPro" id="IPR036860">
    <property type="entry name" value="SH2_dom_sf"/>
</dbReference>
<keyword evidence="1 7" id="KW-0808">Transferase</keyword>
<keyword evidence="2 7" id="KW-0547">Nucleotide-binding</keyword>
<dbReference type="AlphaFoldDB" id="A0A7I5E9Z6"/>
<organism evidence="10 11">
    <name type="scientific">Haemonchus contortus</name>
    <name type="common">Barber pole worm</name>
    <dbReference type="NCBI Taxonomy" id="6289"/>
    <lineage>
        <taxon>Eukaryota</taxon>
        <taxon>Metazoa</taxon>
        <taxon>Ecdysozoa</taxon>
        <taxon>Nematoda</taxon>
        <taxon>Chromadorea</taxon>
        <taxon>Rhabditida</taxon>
        <taxon>Rhabditina</taxon>
        <taxon>Rhabditomorpha</taxon>
        <taxon>Strongyloidea</taxon>
        <taxon>Trichostrongylidae</taxon>
        <taxon>Haemonchus</taxon>
    </lineage>
</organism>
<keyword evidence="5 7" id="KW-0829">Tyrosine-protein kinase</keyword>
<dbReference type="Pfam" id="PF00017">
    <property type="entry name" value="SH2"/>
    <property type="match status" value="1"/>
</dbReference>
<dbReference type="InterPro" id="IPR035849">
    <property type="entry name" value="Fes/Fps/Fer_SH2"/>
</dbReference>
<evidence type="ECO:0000259" key="8">
    <source>
        <dbReference type="PROSITE" id="PS50001"/>
    </source>
</evidence>
<evidence type="ECO:0000256" key="3">
    <source>
        <dbReference type="ARBA" id="ARBA00022777"/>
    </source>
</evidence>
<dbReference type="InterPro" id="IPR000719">
    <property type="entry name" value="Prot_kinase_dom"/>
</dbReference>
<dbReference type="PROSITE" id="PS50001">
    <property type="entry name" value="SH2"/>
    <property type="match status" value="1"/>
</dbReference>
<dbReference type="CDD" id="cd10361">
    <property type="entry name" value="SH2_Fps_family"/>
    <property type="match status" value="1"/>
</dbReference>
<dbReference type="InterPro" id="IPR000980">
    <property type="entry name" value="SH2"/>
</dbReference>
<evidence type="ECO:0000313" key="10">
    <source>
        <dbReference type="Proteomes" id="UP000025227"/>
    </source>
</evidence>
<feature type="domain" description="SH2" evidence="8">
    <location>
        <begin position="22"/>
        <end position="130"/>
    </location>
</feature>
<evidence type="ECO:0000256" key="7">
    <source>
        <dbReference type="RuleBase" id="RU362096"/>
    </source>
</evidence>